<dbReference type="SUPFAM" id="SSF53850">
    <property type="entry name" value="Periplasmic binding protein-like II"/>
    <property type="match status" value="1"/>
</dbReference>
<dbReference type="FunFam" id="3.10.105.10:FF:000012">
    <property type="entry name" value="Peptide/nickel transport system substrate-binding protein"/>
    <property type="match status" value="1"/>
</dbReference>
<comment type="caution">
    <text evidence="7">The sequence shown here is derived from an EMBL/GenBank/DDBJ whole genome shotgun (WGS) entry which is preliminary data.</text>
</comment>
<comment type="subcellular location">
    <subcellularLocation>
        <location evidence="1">Cell envelope</location>
    </subcellularLocation>
</comment>
<dbReference type="AlphaFoldDB" id="A0A1Q4V468"/>
<evidence type="ECO:0000256" key="2">
    <source>
        <dbReference type="ARBA" id="ARBA00005695"/>
    </source>
</evidence>
<dbReference type="InterPro" id="IPR000914">
    <property type="entry name" value="SBP_5_dom"/>
</dbReference>
<keyword evidence="3" id="KW-0813">Transport</keyword>
<dbReference type="PROSITE" id="PS51257">
    <property type="entry name" value="PROKAR_LIPOPROTEIN"/>
    <property type="match status" value="1"/>
</dbReference>
<evidence type="ECO:0000256" key="4">
    <source>
        <dbReference type="ARBA" id="ARBA00022729"/>
    </source>
</evidence>
<evidence type="ECO:0000313" key="7">
    <source>
        <dbReference type="EMBL" id="OKH92652.1"/>
    </source>
</evidence>
<dbReference type="InterPro" id="IPR039424">
    <property type="entry name" value="SBP_5"/>
</dbReference>
<dbReference type="Proteomes" id="UP000186455">
    <property type="component" value="Unassembled WGS sequence"/>
</dbReference>
<accession>A0A1Q4V468</accession>
<feature type="domain" description="Solute-binding protein family 5" evidence="6">
    <location>
        <begin position="83"/>
        <end position="449"/>
    </location>
</feature>
<dbReference type="GO" id="GO:0043190">
    <property type="term" value="C:ATP-binding cassette (ABC) transporter complex"/>
    <property type="evidence" value="ECO:0007669"/>
    <property type="project" value="InterPro"/>
</dbReference>
<dbReference type="GO" id="GO:1904680">
    <property type="term" value="F:peptide transmembrane transporter activity"/>
    <property type="evidence" value="ECO:0007669"/>
    <property type="project" value="TreeGrafter"/>
</dbReference>
<dbReference type="GO" id="GO:0030313">
    <property type="term" value="C:cell envelope"/>
    <property type="evidence" value="ECO:0007669"/>
    <property type="project" value="UniProtKB-SubCell"/>
</dbReference>
<dbReference type="GO" id="GO:0015833">
    <property type="term" value="P:peptide transport"/>
    <property type="evidence" value="ECO:0007669"/>
    <property type="project" value="TreeGrafter"/>
</dbReference>
<protein>
    <submittedName>
        <fullName evidence="7">Peptide-binding protein</fullName>
    </submittedName>
</protein>
<dbReference type="Gene3D" id="3.40.190.10">
    <property type="entry name" value="Periplasmic binding protein-like II"/>
    <property type="match status" value="1"/>
</dbReference>
<evidence type="ECO:0000313" key="8">
    <source>
        <dbReference type="Proteomes" id="UP000186455"/>
    </source>
</evidence>
<evidence type="ECO:0000256" key="1">
    <source>
        <dbReference type="ARBA" id="ARBA00004196"/>
    </source>
</evidence>
<dbReference type="Pfam" id="PF00496">
    <property type="entry name" value="SBP_bac_5"/>
    <property type="match status" value="1"/>
</dbReference>
<dbReference type="EMBL" id="LFBV01000006">
    <property type="protein sequence ID" value="OKH92652.1"/>
    <property type="molecule type" value="Genomic_DNA"/>
</dbReference>
<evidence type="ECO:0000256" key="3">
    <source>
        <dbReference type="ARBA" id="ARBA00022448"/>
    </source>
</evidence>
<keyword evidence="8" id="KW-1185">Reference proteome</keyword>
<sequence length="534" mass="57705">MNRKTLVLPAVIGLLAPVLAACGGSDDGGRAGGAITVGTTDSYTASKEAPAPLDPAYAYDAGSWNLLRQTLQTLMTMPRGGGEPVPEAAKECGFTDSGNERYECTLRDGLKFASGDAITATDVKYSIDRVLGIKASTGVSGLLSTVDTIETQGYKKVIFHLRTPDATFPYKLATPVAGIVHPEEYPRDKLRTGFKVDGSGPYTLRAEVKGDTIAKAVFTKNDRYTGQLTPKNNSIELRPFADADAMGAALDKGDIDLMTRTMTPAQVEKLSSATTGDVKLTATPGLEIRYLGFNTEAPVVRDKAVRQAMAQIIDRGQLASTVYGEMAEPLFSLVPANITGHSNAFFNKYGAPSADKARQILSKAGVTTPVRLTLNYTTDHYGSGTKKEFEVLKTQLDRSGLFKVEIKGTKWTDFRADGLDGKYAVYGLGWFPDFPDADNFLAPFLDEGNFLALPYVNSAIRDDLIPQSRREADRLIASDSIEEIQNIVADDVPVLPLWQGKQYVAARDDIQGVEWALDSSSNLQLWELSRGVSG</sequence>
<comment type="similarity">
    <text evidence="2">Belongs to the bacterial solute-binding protein 5 family.</text>
</comment>
<dbReference type="Gene3D" id="3.10.105.10">
    <property type="entry name" value="Dipeptide-binding Protein, Domain 3"/>
    <property type="match status" value="1"/>
</dbReference>
<name>A0A1Q4V468_9ACTN</name>
<evidence type="ECO:0000259" key="6">
    <source>
        <dbReference type="Pfam" id="PF00496"/>
    </source>
</evidence>
<feature type="chain" id="PRO_5010246678" evidence="5">
    <location>
        <begin position="21"/>
        <end position="534"/>
    </location>
</feature>
<dbReference type="RefSeq" id="WP_073792267.1">
    <property type="nucleotide sequence ID" value="NZ_CP109290.1"/>
</dbReference>
<proteinExistence type="inferred from homology"/>
<dbReference type="PIRSF" id="PIRSF002741">
    <property type="entry name" value="MppA"/>
    <property type="match status" value="1"/>
</dbReference>
<organism evidence="7 8">
    <name type="scientific">Streptomyces uncialis</name>
    <dbReference type="NCBI Taxonomy" id="1048205"/>
    <lineage>
        <taxon>Bacteria</taxon>
        <taxon>Bacillati</taxon>
        <taxon>Actinomycetota</taxon>
        <taxon>Actinomycetes</taxon>
        <taxon>Kitasatosporales</taxon>
        <taxon>Streptomycetaceae</taxon>
        <taxon>Streptomyces</taxon>
    </lineage>
</organism>
<dbReference type="PANTHER" id="PTHR30290:SF10">
    <property type="entry name" value="PERIPLASMIC OLIGOPEPTIDE-BINDING PROTEIN-RELATED"/>
    <property type="match status" value="1"/>
</dbReference>
<feature type="signal peptide" evidence="5">
    <location>
        <begin position="1"/>
        <end position="20"/>
    </location>
</feature>
<dbReference type="STRING" id="1048205.AB852_23780"/>
<dbReference type="Gene3D" id="3.90.76.10">
    <property type="entry name" value="Dipeptide-binding Protein, Domain 1"/>
    <property type="match status" value="1"/>
</dbReference>
<dbReference type="PANTHER" id="PTHR30290">
    <property type="entry name" value="PERIPLASMIC BINDING COMPONENT OF ABC TRANSPORTER"/>
    <property type="match status" value="1"/>
</dbReference>
<reference evidence="7 8" key="1">
    <citation type="submission" date="2015-06" db="EMBL/GenBank/DDBJ databases">
        <title>Cloning and characterization of the uncialamcin biosynthetic gene cluster.</title>
        <authorList>
            <person name="Yan X."/>
            <person name="Huang T."/>
            <person name="Ge H."/>
            <person name="Shen B."/>
        </authorList>
    </citation>
    <scope>NUCLEOTIDE SEQUENCE [LARGE SCALE GENOMIC DNA]</scope>
    <source>
        <strain evidence="7 8">DCA2648</strain>
    </source>
</reference>
<dbReference type="InterPro" id="IPR030678">
    <property type="entry name" value="Peptide/Ni-bd"/>
</dbReference>
<keyword evidence="4 5" id="KW-0732">Signal</keyword>
<dbReference type="GO" id="GO:0042597">
    <property type="term" value="C:periplasmic space"/>
    <property type="evidence" value="ECO:0007669"/>
    <property type="project" value="UniProtKB-ARBA"/>
</dbReference>
<evidence type="ECO:0000256" key="5">
    <source>
        <dbReference type="SAM" id="SignalP"/>
    </source>
</evidence>
<gene>
    <name evidence="7" type="ORF">AB852_23780</name>
</gene>